<evidence type="ECO:0000256" key="3">
    <source>
        <dbReference type="ARBA" id="ARBA00007167"/>
    </source>
</evidence>
<organism evidence="12">
    <name type="scientific">Homalodisca liturata</name>
    <dbReference type="NCBI Taxonomy" id="320908"/>
    <lineage>
        <taxon>Eukaryota</taxon>
        <taxon>Metazoa</taxon>
        <taxon>Ecdysozoa</taxon>
        <taxon>Arthropoda</taxon>
        <taxon>Hexapoda</taxon>
        <taxon>Insecta</taxon>
        <taxon>Pterygota</taxon>
        <taxon>Neoptera</taxon>
        <taxon>Paraneoptera</taxon>
        <taxon>Hemiptera</taxon>
        <taxon>Auchenorrhyncha</taxon>
        <taxon>Membracoidea</taxon>
        <taxon>Cicadellidae</taxon>
        <taxon>Cicadellinae</taxon>
        <taxon>Proconiini</taxon>
        <taxon>Homalodisca</taxon>
    </lineage>
</organism>
<dbReference type="GO" id="GO:0005737">
    <property type="term" value="C:cytoplasm"/>
    <property type="evidence" value="ECO:0007669"/>
    <property type="project" value="UniProtKB-SubCell"/>
</dbReference>
<name>A0A1B6IJ98_9HEMI</name>
<evidence type="ECO:0000313" key="12">
    <source>
        <dbReference type="EMBL" id="JAS86996.1"/>
    </source>
</evidence>
<evidence type="ECO:0000256" key="5">
    <source>
        <dbReference type="ARBA" id="ARBA00022553"/>
    </source>
</evidence>
<comment type="subcellular location">
    <subcellularLocation>
        <location evidence="2">Cytoplasm</location>
    </subcellularLocation>
    <subcellularLocation>
        <location evidence="1">Nucleus</location>
    </subcellularLocation>
</comment>
<dbReference type="Pfam" id="PF12884">
    <property type="entry name" value="TORC_N"/>
    <property type="match status" value="1"/>
</dbReference>
<dbReference type="GO" id="GO:0008140">
    <property type="term" value="F:cAMP response element binding protein binding"/>
    <property type="evidence" value="ECO:0007669"/>
    <property type="project" value="InterPro"/>
</dbReference>
<evidence type="ECO:0000256" key="9">
    <source>
        <dbReference type="ARBA" id="ARBA00023242"/>
    </source>
</evidence>
<sequence>KSSAAIMANPRKFSEKIALHTAKQAEETAAFEKIMREVSDATSKSALSNLEEMKCTRGDPQIVYRERGRTMGVGGPMRSRPVEKRIDTSPYSSGPYLSPPPTDTSWRRTNSDSALHTSAQTNDSLHSPGSQRRTMESHGQLVDGY</sequence>
<keyword evidence="5" id="KW-0597">Phosphoprotein</keyword>
<dbReference type="GO" id="GO:0005634">
    <property type="term" value="C:nucleus"/>
    <property type="evidence" value="ECO:0007669"/>
    <property type="project" value="UniProtKB-SubCell"/>
</dbReference>
<feature type="non-terminal residue" evidence="12">
    <location>
        <position position="145"/>
    </location>
</feature>
<feature type="domain" description="Transducer of regulated CREB activity N-terminal" evidence="11">
    <location>
        <begin position="9"/>
        <end position="61"/>
    </location>
</feature>
<dbReference type="GO" id="GO:0051289">
    <property type="term" value="P:protein homotetramerization"/>
    <property type="evidence" value="ECO:0007669"/>
    <property type="project" value="InterPro"/>
</dbReference>
<reference evidence="12" key="1">
    <citation type="submission" date="2015-11" db="EMBL/GenBank/DDBJ databases">
        <title>De novo transcriptome assembly of four potential Pierce s Disease insect vectors from Arizona vineyards.</title>
        <authorList>
            <person name="Tassone E.E."/>
        </authorList>
    </citation>
    <scope>NUCLEOTIDE SEQUENCE</scope>
</reference>
<evidence type="ECO:0000256" key="7">
    <source>
        <dbReference type="ARBA" id="ARBA00023159"/>
    </source>
</evidence>
<gene>
    <name evidence="12" type="ORF">g.27874</name>
</gene>
<evidence type="ECO:0000256" key="6">
    <source>
        <dbReference type="ARBA" id="ARBA00023015"/>
    </source>
</evidence>
<dbReference type="PANTHER" id="PTHR13589">
    <property type="entry name" value="CREB-REGULATED TRANSCRIPTION COACTIVATOR"/>
    <property type="match status" value="1"/>
</dbReference>
<dbReference type="AlphaFoldDB" id="A0A1B6IJ98"/>
<dbReference type="EMBL" id="GECU01020710">
    <property type="protein sequence ID" value="JAS86996.1"/>
    <property type="molecule type" value="Transcribed_RNA"/>
</dbReference>
<comment type="similarity">
    <text evidence="3">Belongs to the TORC family.</text>
</comment>
<feature type="region of interest" description="Disordered" evidence="10">
    <location>
        <begin position="58"/>
        <end position="145"/>
    </location>
</feature>
<dbReference type="InterPro" id="IPR024783">
    <property type="entry name" value="TORC_N"/>
</dbReference>
<keyword evidence="6" id="KW-0805">Transcription regulation</keyword>
<accession>A0A1B6IJ98</accession>
<proteinExistence type="inferred from homology"/>
<protein>
    <recommendedName>
        <fullName evidence="11">Transducer of regulated CREB activity N-terminal domain-containing protein</fullName>
    </recommendedName>
</protein>
<evidence type="ECO:0000256" key="10">
    <source>
        <dbReference type="SAM" id="MobiDB-lite"/>
    </source>
</evidence>
<evidence type="ECO:0000259" key="11">
    <source>
        <dbReference type="Pfam" id="PF12884"/>
    </source>
</evidence>
<keyword evidence="7" id="KW-0010">Activator</keyword>
<feature type="compositionally biased region" description="Polar residues" evidence="10">
    <location>
        <begin position="111"/>
        <end position="132"/>
    </location>
</feature>
<evidence type="ECO:0000256" key="4">
    <source>
        <dbReference type="ARBA" id="ARBA00022490"/>
    </source>
</evidence>
<dbReference type="GO" id="GO:0045944">
    <property type="term" value="P:positive regulation of transcription by RNA polymerase II"/>
    <property type="evidence" value="ECO:0007669"/>
    <property type="project" value="TreeGrafter"/>
</dbReference>
<keyword evidence="4" id="KW-0963">Cytoplasm</keyword>
<dbReference type="InterPro" id="IPR024786">
    <property type="entry name" value="TORC"/>
</dbReference>
<feature type="non-terminal residue" evidence="12">
    <location>
        <position position="1"/>
    </location>
</feature>
<evidence type="ECO:0000256" key="8">
    <source>
        <dbReference type="ARBA" id="ARBA00023163"/>
    </source>
</evidence>
<evidence type="ECO:0000256" key="2">
    <source>
        <dbReference type="ARBA" id="ARBA00004496"/>
    </source>
</evidence>
<dbReference type="PANTHER" id="PTHR13589:SF15">
    <property type="entry name" value="CREB-REGULATED TRANSCRIPTION COACTIVATOR, ISOFORM B"/>
    <property type="match status" value="1"/>
</dbReference>
<keyword evidence="8" id="KW-0804">Transcription</keyword>
<evidence type="ECO:0000256" key="1">
    <source>
        <dbReference type="ARBA" id="ARBA00004123"/>
    </source>
</evidence>
<keyword evidence="9" id="KW-0539">Nucleus</keyword>